<keyword evidence="1" id="KW-0812">Transmembrane</keyword>
<accession>A0A0R1LFS2</accession>
<dbReference type="InterPro" id="IPR006976">
    <property type="entry name" value="VanZ-like"/>
</dbReference>
<protein>
    <submittedName>
        <fullName evidence="3">Glycopeptide antibiotics resistance protein</fullName>
    </submittedName>
</protein>
<name>A0A0R1LFS2_9LACO</name>
<gene>
    <name evidence="3" type="ORF">FD25_GL000477</name>
</gene>
<feature type="transmembrane region" description="Helical" evidence="1">
    <location>
        <begin position="37"/>
        <end position="60"/>
    </location>
</feature>
<dbReference type="PANTHER" id="PTHR36834">
    <property type="entry name" value="MEMBRANE PROTEIN-RELATED"/>
    <property type="match status" value="1"/>
</dbReference>
<feature type="transmembrane region" description="Helical" evidence="1">
    <location>
        <begin position="139"/>
        <end position="159"/>
    </location>
</feature>
<proteinExistence type="predicted"/>
<evidence type="ECO:0000313" key="4">
    <source>
        <dbReference type="Proteomes" id="UP000051955"/>
    </source>
</evidence>
<feature type="domain" description="VanZ-like" evidence="2">
    <location>
        <begin position="38"/>
        <end position="156"/>
    </location>
</feature>
<organism evidence="3 4">
    <name type="scientific">Levilactobacillus acidifarinae DSM 19394 = JCM 15949</name>
    <dbReference type="NCBI Taxonomy" id="1423715"/>
    <lineage>
        <taxon>Bacteria</taxon>
        <taxon>Bacillati</taxon>
        <taxon>Bacillota</taxon>
        <taxon>Bacilli</taxon>
        <taxon>Lactobacillales</taxon>
        <taxon>Lactobacillaceae</taxon>
        <taxon>Levilactobacillus</taxon>
    </lineage>
</organism>
<reference evidence="3 4" key="1">
    <citation type="journal article" date="2015" name="Genome Announc.">
        <title>Expanding the biotechnology potential of lactobacilli through comparative genomics of 213 strains and associated genera.</title>
        <authorList>
            <person name="Sun Z."/>
            <person name="Harris H.M."/>
            <person name="McCann A."/>
            <person name="Guo C."/>
            <person name="Argimon S."/>
            <person name="Zhang W."/>
            <person name="Yang X."/>
            <person name="Jeffery I.B."/>
            <person name="Cooney J.C."/>
            <person name="Kagawa T.F."/>
            <person name="Liu W."/>
            <person name="Song Y."/>
            <person name="Salvetti E."/>
            <person name="Wrobel A."/>
            <person name="Rasinkangas P."/>
            <person name="Parkhill J."/>
            <person name="Rea M.C."/>
            <person name="O'Sullivan O."/>
            <person name="Ritari J."/>
            <person name="Douillard F.P."/>
            <person name="Paul Ross R."/>
            <person name="Yang R."/>
            <person name="Briner A.E."/>
            <person name="Felis G.E."/>
            <person name="de Vos W.M."/>
            <person name="Barrangou R."/>
            <person name="Klaenhammer T.R."/>
            <person name="Caufield P.W."/>
            <person name="Cui Y."/>
            <person name="Zhang H."/>
            <person name="O'Toole P.W."/>
        </authorList>
    </citation>
    <scope>NUCLEOTIDE SEQUENCE [LARGE SCALE GENOMIC DNA]</scope>
    <source>
        <strain evidence="3 4">DSM 19394</strain>
    </source>
</reference>
<evidence type="ECO:0000256" key="1">
    <source>
        <dbReference type="SAM" id="Phobius"/>
    </source>
</evidence>
<keyword evidence="1" id="KW-0472">Membrane</keyword>
<dbReference type="AlphaFoldDB" id="A0A0R1LFS2"/>
<keyword evidence="1" id="KW-1133">Transmembrane helix</keyword>
<dbReference type="Pfam" id="PF04892">
    <property type="entry name" value="VanZ"/>
    <property type="match status" value="1"/>
</dbReference>
<dbReference type="Proteomes" id="UP000051955">
    <property type="component" value="Unassembled WGS sequence"/>
</dbReference>
<dbReference type="RefSeq" id="WP_057803523.1">
    <property type="nucleotide sequence ID" value="NZ_AZDV01000026.1"/>
</dbReference>
<feature type="transmembrane region" description="Helical" evidence="1">
    <location>
        <begin position="6"/>
        <end position="25"/>
    </location>
</feature>
<dbReference type="InterPro" id="IPR053150">
    <property type="entry name" value="Teicoplanin_resist-assoc"/>
</dbReference>
<dbReference type="OrthoDB" id="2319376at2"/>
<dbReference type="EMBL" id="AZDV01000026">
    <property type="protein sequence ID" value="KRK94511.1"/>
    <property type="molecule type" value="Genomic_DNA"/>
</dbReference>
<evidence type="ECO:0000313" key="3">
    <source>
        <dbReference type="EMBL" id="KRK94511.1"/>
    </source>
</evidence>
<keyword evidence="4" id="KW-1185">Reference proteome</keyword>
<dbReference type="PATRIC" id="fig|1423715.3.peg.498"/>
<evidence type="ECO:0000259" key="2">
    <source>
        <dbReference type="Pfam" id="PF04892"/>
    </source>
</evidence>
<dbReference type="STRING" id="1423715.FD25_GL000477"/>
<dbReference type="PANTHER" id="PTHR36834:SF1">
    <property type="entry name" value="INTEGRAL MEMBRANE PROTEIN"/>
    <property type="match status" value="1"/>
</dbReference>
<comment type="caution">
    <text evidence="3">The sequence shown here is derived from an EMBL/GenBank/DDBJ whole genome shotgun (WGS) entry which is preliminary data.</text>
</comment>
<feature type="transmembrane region" description="Helical" evidence="1">
    <location>
        <begin position="101"/>
        <end position="124"/>
    </location>
</feature>
<sequence length="173" mass="19160">MRWEPLLIILLMASLSGLVILTTVVNRQHRWFALITLGYLTSLAAIVFTPLAFTGTAVYIMPPGTGRVNLTQLDLFNLGFAENILMTLPLGLLVKWLWPRLPLIGVTLFGFFVGGSIETMQYVLSHHWLINRSSDINDVLANMLGVLVGGALVALFYHFSPVRRHKLTAAQAS</sequence>
<feature type="transmembrane region" description="Helical" evidence="1">
    <location>
        <begin position="75"/>
        <end position="94"/>
    </location>
</feature>